<feature type="domain" description="Calcineurin-like phosphoesterase" evidence="1">
    <location>
        <begin position="11"/>
        <end position="143"/>
    </location>
</feature>
<dbReference type="Proteomes" id="UP000009224">
    <property type="component" value="Chromosome"/>
</dbReference>
<dbReference type="KEGG" id="mjd:JDM601_0591"/>
<dbReference type="Pfam" id="PF00149">
    <property type="entry name" value="Metallophos"/>
    <property type="match status" value="1"/>
</dbReference>
<dbReference type="SUPFAM" id="SSF56300">
    <property type="entry name" value="Metallo-dependent phosphatases"/>
    <property type="match status" value="1"/>
</dbReference>
<organism evidence="2 3">
    <name type="scientific">Mycolicibacter sinensis (strain JDM601)</name>
    <name type="common">Mycobacterium sinense</name>
    <dbReference type="NCBI Taxonomy" id="875328"/>
    <lineage>
        <taxon>Bacteria</taxon>
        <taxon>Bacillati</taxon>
        <taxon>Actinomycetota</taxon>
        <taxon>Actinomycetes</taxon>
        <taxon>Mycobacteriales</taxon>
        <taxon>Mycobacteriaceae</taxon>
        <taxon>Mycolicibacter</taxon>
    </lineage>
</organism>
<dbReference type="InterPro" id="IPR029052">
    <property type="entry name" value="Metallo-depent_PP-like"/>
</dbReference>
<evidence type="ECO:0000313" key="3">
    <source>
        <dbReference type="Proteomes" id="UP000009224"/>
    </source>
</evidence>
<dbReference type="HOGENOM" id="CLU_055439_0_0_11"/>
<dbReference type="GO" id="GO:0005737">
    <property type="term" value="C:cytoplasm"/>
    <property type="evidence" value="ECO:0007669"/>
    <property type="project" value="TreeGrafter"/>
</dbReference>
<keyword evidence="3" id="KW-1185">Reference proteome</keyword>
<proteinExistence type="predicted"/>
<dbReference type="OrthoDB" id="9807890at2"/>
<dbReference type="AlphaFoldDB" id="F5Z2H9"/>
<dbReference type="InterPro" id="IPR004843">
    <property type="entry name" value="Calcineurin-like_PHP"/>
</dbReference>
<evidence type="ECO:0000313" key="2">
    <source>
        <dbReference type="EMBL" id="AEF34591.1"/>
    </source>
</evidence>
<dbReference type="eggNOG" id="COG0639">
    <property type="taxonomic scope" value="Bacteria"/>
</dbReference>
<gene>
    <name evidence="2" type="ordered locus">JDM601_0591</name>
</gene>
<name>F5Z2H9_MYCSD</name>
<evidence type="ECO:0000259" key="1">
    <source>
        <dbReference type="Pfam" id="PF00149"/>
    </source>
</evidence>
<dbReference type="PANTHER" id="PTHR42850">
    <property type="entry name" value="METALLOPHOSPHOESTERASE"/>
    <property type="match status" value="1"/>
</dbReference>
<accession>F5Z2H9</accession>
<dbReference type="PANTHER" id="PTHR42850:SF7">
    <property type="entry name" value="BIS(5'-NUCLEOSYL)-TETRAPHOSPHATASE PRPE [ASYMMETRICAL]"/>
    <property type="match status" value="1"/>
</dbReference>
<dbReference type="GO" id="GO:0016791">
    <property type="term" value="F:phosphatase activity"/>
    <property type="evidence" value="ECO:0007669"/>
    <property type="project" value="TreeGrafter"/>
</dbReference>
<reference evidence="2 3" key="1">
    <citation type="journal article" date="2011" name="J. Bacteriol.">
        <title>Complete genome sequence of a novel clinical isolate, the nontuberculous Mycobacterium strain JDM601.</title>
        <authorList>
            <person name="Zhang Z.Y."/>
            <person name="Sun Z.Q."/>
            <person name="Wang Z.L."/>
            <person name="Wen Z.L."/>
            <person name="Sun Q.W."/>
            <person name="Zhu Z.Q."/>
            <person name="Song Y.Z."/>
            <person name="Zhao J.W."/>
            <person name="Wang H.H."/>
            <person name="Zhang S.L."/>
            <person name="Guo X.K."/>
        </authorList>
    </citation>
    <scope>NUCLEOTIDE SEQUENCE [LARGE SCALE GENOMIC DNA]</scope>
    <source>
        <strain evidence="2 3">JDM601</strain>
    </source>
</reference>
<dbReference type="EMBL" id="CP002329">
    <property type="protein sequence ID" value="AEF34591.1"/>
    <property type="molecule type" value="Genomic_DNA"/>
</dbReference>
<sequence>MADSVVQGYDIIGDIHGCASQLEALLVELDYEIAQGAGEYRHPHRQAIFVGDLIDRGPGQLRVLEVVKAMVEAGSAQIVMGNHEFNALAYHTEWPAGSGKHLRSRSKKHTEQHQAFLDQLTEDQQRHYLDWFATFPLWLDLDGLRVVHACWHDESIAVVQQRCGTAAPFTKVAHLVAASDKGDPLYRAIENLLKGPEISLTARGYPAYKDKGGHDRDQARTRWWDSEARTLRQIAVMEAVELTVDDELYPELPELELLADAMPYVYTDEIPVFYGHYWRRGKPEHRTAWTQHTACVDFSAVNDGALTAYSWSGETEIDPANYHQLGAAQRG</sequence>
<dbReference type="RefSeq" id="WP_013827533.1">
    <property type="nucleotide sequence ID" value="NC_015576.1"/>
</dbReference>
<dbReference type="Gene3D" id="3.60.21.10">
    <property type="match status" value="1"/>
</dbReference>
<dbReference type="InterPro" id="IPR050126">
    <property type="entry name" value="Ap4A_hydrolase"/>
</dbReference>
<protein>
    <submittedName>
        <fullName evidence="2">Metallophosphoesterase</fullName>
    </submittedName>
</protein>